<organism evidence="1 3">
    <name type="scientific">Mastigocoleus testarum BC008</name>
    <dbReference type="NCBI Taxonomy" id="371196"/>
    <lineage>
        <taxon>Bacteria</taxon>
        <taxon>Bacillati</taxon>
        <taxon>Cyanobacteriota</taxon>
        <taxon>Cyanophyceae</taxon>
        <taxon>Nostocales</taxon>
        <taxon>Hapalosiphonaceae</taxon>
        <taxon>Mastigocoleus</taxon>
    </lineage>
</organism>
<dbReference type="EMBL" id="LMTZ01000013">
    <property type="protein sequence ID" value="KST69826.1"/>
    <property type="molecule type" value="Genomic_DNA"/>
</dbReference>
<evidence type="ECO:0000313" key="3">
    <source>
        <dbReference type="Proteomes" id="UP000053372"/>
    </source>
</evidence>
<comment type="caution">
    <text evidence="1">The sequence shown here is derived from an EMBL/GenBank/DDBJ whole genome shotgun (WGS) entry which is preliminary data.</text>
</comment>
<evidence type="ECO:0000313" key="2">
    <source>
        <dbReference type="EMBL" id="KST69826.1"/>
    </source>
</evidence>
<protein>
    <submittedName>
        <fullName evidence="1">Uncharacterized protein</fullName>
    </submittedName>
</protein>
<name>A0A0V7ZT40_9CYAN</name>
<dbReference type="Proteomes" id="UP000053372">
    <property type="component" value="Unassembled WGS sequence"/>
</dbReference>
<keyword evidence="3" id="KW-1185">Reference proteome</keyword>
<reference evidence="1 3" key="1">
    <citation type="journal article" date="2015" name="Genome Announc.">
        <title>Draft Genome of the Euendolithic (true boring) Cyanobacterium Mastigocoleus testarum strain BC008.</title>
        <authorList>
            <person name="Guida B.S."/>
            <person name="Garcia-Pichel F."/>
        </authorList>
    </citation>
    <scope>NUCLEOTIDE SEQUENCE [LARGE SCALE GENOMIC DNA]</scope>
    <source>
        <strain evidence="1 3">BC008</strain>
    </source>
</reference>
<dbReference type="OrthoDB" id="517935at2"/>
<dbReference type="RefSeq" id="WP_058183174.1">
    <property type="nucleotide sequence ID" value="NZ_LMTZ01000013.1"/>
</dbReference>
<gene>
    <name evidence="1" type="ORF">BC008_30540</name>
    <name evidence="2" type="ORF">BC008_36310</name>
</gene>
<sequence>MFSKKIFWKFAVGAVVIPGFLGLGVAQASVTKELDKQPSSQEINQNLINFTQTPDIQHLEVDSLSLEVEPELGIEPEVDSEELEQTKSNYHYKHHHHKKRRRHHYKKYRRPCRTRRYYRPKKVHYRKRRSRNYYHNNVNYRRYPRKRHNNYYYGY</sequence>
<evidence type="ECO:0000313" key="1">
    <source>
        <dbReference type="EMBL" id="KST67538.1"/>
    </source>
</evidence>
<proteinExistence type="predicted"/>
<dbReference type="EMBL" id="LMTZ01000086">
    <property type="protein sequence ID" value="KST67538.1"/>
    <property type="molecule type" value="Genomic_DNA"/>
</dbReference>
<accession>A0A0V7ZT40</accession>
<dbReference type="AlphaFoldDB" id="A0A0V7ZT40"/>